<comment type="pathway">
    <text evidence="2">Secondary metabolite biosynthesis.</text>
</comment>
<keyword evidence="4 9" id="KW-0349">Heme</keyword>
<dbReference type="CDD" id="cd11065">
    <property type="entry name" value="CYP64-like"/>
    <property type="match status" value="1"/>
</dbReference>
<comment type="cofactor">
    <cofactor evidence="1 9">
        <name>heme</name>
        <dbReference type="ChEBI" id="CHEBI:30413"/>
    </cofactor>
</comment>
<keyword evidence="5 9" id="KW-0479">Metal-binding</keyword>
<organism evidence="11 12">
    <name type="scientific">Coniophora puteana (strain RWD-64-598)</name>
    <name type="common">Brown rot fungus</name>
    <dbReference type="NCBI Taxonomy" id="741705"/>
    <lineage>
        <taxon>Eukaryota</taxon>
        <taxon>Fungi</taxon>
        <taxon>Dikarya</taxon>
        <taxon>Basidiomycota</taxon>
        <taxon>Agaricomycotina</taxon>
        <taxon>Agaricomycetes</taxon>
        <taxon>Agaricomycetidae</taxon>
        <taxon>Boletales</taxon>
        <taxon>Coniophorineae</taxon>
        <taxon>Coniophoraceae</taxon>
        <taxon>Coniophora</taxon>
    </lineage>
</organism>
<dbReference type="InterPro" id="IPR001128">
    <property type="entry name" value="Cyt_P450"/>
</dbReference>
<dbReference type="PANTHER" id="PTHR46300">
    <property type="entry name" value="P450, PUTATIVE (EUROFUNG)-RELATED-RELATED"/>
    <property type="match status" value="1"/>
</dbReference>
<evidence type="ECO:0000256" key="4">
    <source>
        <dbReference type="ARBA" id="ARBA00022617"/>
    </source>
</evidence>
<evidence type="ECO:0000313" key="11">
    <source>
        <dbReference type="EMBL" id="EIW86087.1"/>
    </source>
</evidence>
<dbReference type="InterPro" id="IPR036396">
    <property type="entry name" value="Cyt_P450_sf"/>
</dbReference>
<keyword evidence="7 9" id="KW-0408">Iron</keyword>
<evidence type="ECO:0000256" key="10">
    <source>
        <dbReference type="RuleBase" id="RU000461"/>
    </source>
</evidence>
<dbReference type="OrthoDB" id="2789670at2759"/>
<evidence type="ECO:0000256" key="2">
    <source>
        <dbReference type="ARBA" id="ARBA00005179"/>
    </source>
</evidence>
<dbReference type="GeneID" id="19200507"/>
<evidence type="ECO:0000256" key="7">
    <source>
        <dbReference type="ARBA" id="ARBA00023004"/>
    </source>
</evidence>
<dbReference type="GO" id="GO:0016705">
    <property type="term" value="F:oxidoreductase activity, acting on paired donors, with incorporation or reduction of molecular oxygen"/>
    <property type="evidence" value="ECO:0007669"/>
    <property type="project" value="InterPro"/>
</dbReference>
<dbReference type="RefSeq" id="XP_007763022.1">
    <property type="nucleotide sequence ID" value="XM_007764832.1"/>
</dbReference>
<dbReference type="AlphaFoldDB" id="A0A5M3N4A5"/>
<dbReference type="KEGG" id="cput:CONPUDRAFT_133679"/>
<name>A0A5M3N4A5_CONPW</name>
<feature type="binding site" description="axial binding residue" evidence="9">
    <location>
        <position position="430"/>
    </location>
    <ligand>
        <name>heme</name>
        <dbReference type="ChEBI" id="CHEBI:30413"/>
    </ligand>
    <ligandPart>
        <name>Fe</name>
        <dbReference type="ChEBI" id="CHEBI:18248"/>
    </ligandPart>
</feature>
<comment type="similarity">
    <text evidence="3 10">Belongs to the cytochrome P450 family.</text>
</comment>
<reference evidence="12" key="1">
    <citation type="journal article" date="2012" name="Science">
        <title>The Paleozoic origin of enzymatic lignin decomposition reconstructed from 31 fungal genomes.</title>
        <authorList>
            <person name="Floudas D."/>
            <person name="Binder M."/>
            <person name="Riley R."/>
            <person name="Barry K."/>
            <person name="Blanchette R.A."/>
            <person name="Henrissat B."/>
            <person name="Martinez A.T."/>
            <person name="Otillar R."/>
            <person name="Spatafora J.W."/>
            <person name="Yadav J.S."/>
            <person name="Aerts A."/>
            <person name="Benoit I."/>
            <person name="Boyd A."/>
            <person name="Carlson A."/>
            <person name="Copeland A."/>
            <person name="Coutinho P.M."/>
            <person name="de Vries R.P."/>
            <person name="Ferreira P."/>
            <person name="Findley K."/>
            <person name="Foster B."/>
            <person name="Gaskell J."/>
            <person name="Glotzer D."/>
            <person name="Gorecki P."/>
            <person name="Heitman J."/>
            <person name="Hesse C."/>
            <person name="Hori C."/>
            <person name="Igarashi K."/>
            <person name="Jurgens J.A."/>
            <person name="Kallen N."/>
            <person name="Kersten P."/>
            <person name="Kohler A."/>
            <person name="Kuees U."/>
            <person name="Kumar T.K.A."/>
            <person name="Kuo A."/>
            <person name="LaButti K."/>
            <person name="Larrondo L.F."/>
            <person name="Lindquist E."/>
            <person name="Ling A."/>
            <person name="Lombard V."/>
            <person name="Lucas S."/>
            <person name="Lundell T."/>
            <person name="Martin R."/>
            <person name="McLaughlin D.J."/>
            <person name="Morgenstern I."/>
            <person name="Morin E."/>
            <person name="Murat C."/>
            <person name="Nagy L.G."/>
            <person name="Nolan M."/>
            <person name="Ohm R.A."/>
            <person name="Patyshakuliyeva A."/>
            <person name="Rokas A."/>
            <person name="Ruiz-Duenas F.J."/>
            <person name="Sabat G."/>
            <person name="Salamov A."/>
            <person name="Samejima M."/>
            <person name="Schmutz J."/>
            <person name="Slot J.C."/>
            <person name="St John F."/>
            <person name="Stenlid J."/>
            <person name="Sun H."/>
            <person name="Sun S."/>
            <person name="Syed K."/>
            <person name="Tsang A."/>
            <person name="Wiebenga A."/>
            <person name="Young D."/>
            <person name="Pisabarro A."/>
            <person name="Eastwood D.C."/>
            <person name="Martin F."/>
            <person name="Cullen D."/>
            <person name="Grigoriev I.V."/>
            <person name="Hibbett D.S."/>
        </authorList>
    </citation>
    <scope>NUCLEOTIDE SEQUENCE [LARGE SCALE GENOMIC DNA]</scope>
    <source>
        <strain evidence="12">RWD-64-598 SS2</strain>
    </source>
</reference>
<evidence type="ECO:0000256" key="9">
    <source>
        <dbReference type="PIRSR" id="PIRSR602401-1"/>
    </source>
</evidence>
<dbReference type="GO" id="GO:0005506">
    <property type="term" value="F:iron ion binding"/>
    <property type="evidence" value="ECO:0007669"/>
    <property type="project" value="InterPro"/>
</dbReference>
<keyword evidence="6 10" id="KW-0560">Oxidoreductase</keyword>
<dbReference type="InterPro" id="IPR050364">
    <property type="entry name" value="Cytochrome_P450_fung"/>
</dbReference>
<dbReference type="PRINTS" id="PR00385">
    <property type="entry name" value="P450"/>
</dbReference>
<keyword evidence="12" id="KW-1185">Reference proteome</keyword>
<proteinExistence type="inferred from homology"/>
<dbReference type="InterPro" id="IPR017972">
    <property type="entry name" value="Cyt_P450_CS"/>
</dbReference>
<comment type="caution">
    <text evidence="11">The sequence shown here is derived from an EMBL/GenBank/DDBJ whole genome shotgun (WGS) entry which is preliminary data.</text>
</comment>
<dbReference type="Gene3D" id="1.10.630.10">
    <property type="entry name" value="Cytochrome P450"/>
    <property type="match status" value="1"/>
</dbReference>
<evidence type="ECO:0000313" key="12">
    <source>
        <dbReference type="Proteomes" id="UP000053558"/>
    </source>
</evidence>
<evidence type="ECO:0000256" key="6">
    <source>
        <dbReference type="ARBA" id="ARBA00023002"/>
    </source>
</evidence>
<dbReference type="PROSITE" id="PS00086">
    <property type="entry name" value="CYTOCHROME_P450"/>
    <property type="match status" value="1"/>
</dbReference>
<evidence type="ECO:0000256" key="3">
    <source>
        <dbReference type="ARBA" id="ARBA00010617"/>
    </source>
</evidence>
<gene>
    <name evidence="11" type="ORF">CONPUDRAFT_133679</name>
</gene>
<dbReference type="Proteomes" id="UP000053558">
    <property type="component" value="Unassembled WGS sequence"/>
</dbReference>
<dbReference type="PANTHER" id="PTHR46300:SF1">
    <property type="entry name" value="P450, PUTATIVE (EUROFUNG)-RELATED"/>
    <property type="match status" value="1"/>
</dbReference>
<dbReference type="InterPro" id="IPR002401">
    <property type="entry name" value="Cyt_P450_E_grp-I"/>
</dbReference>
<dbReference type="EMBL" id="JH711573">
    <property type="protein sequence ID" value="EIW86087.1"/>
    <property type="molecule type" value="Genomic_DNA"/>
</dbReference>
<dbReference type="PRINTS" id="PR00463">
    <property type="entry name" value="EP450I"/>
</dbReference>
<evidence type="ECO:0000256" key="5">
    <source>
        <dbReference type="ARBA" id="ARBA00022723"/>
    </source>
</evidence>
<evidence type="ECO:0000256" key="8">
    <source>
        <dbReference type="ARBA" id="ARBA00023033"/>
    </source>
</evidence>
<sequence>MDCTHVIEFVATGAVAAFLLKKALENSKRVSVLPPGPPATWPWASPIPHEFAHQALAEWTTQYGPVFSIQQGRNVTIVVGRIQAAIDILEKHGGITLSRPDNVPAGVKLSDGKRMLLTPSGELHRRMRKAVHEPLQPGMVKSYSLLQFKSAKQYISNILNKPELHQHHAELYAATIILKITYGKSAPSSFEDPDVRRIHTALDRLNEALKPGTYVADQIPFLWKVPGYAKELTEWHAEELTLFREQVDKTRVSLKDGSDDPSFVRYLLENPDVHGLDEDSMAYLAGTLYGAGADTTFIAMSTTILAAACHPEAQAKVMEEIDQVIGNRLPTPEDMHTLPQLDAFIQEALRWRPVITLGIQHKSTADMVWNGYHIPAGATIIGNHWALSRDPDAFPDPDKFDPQRWINDKGSLKSPSEIRFFTFGFGRRVCPGQHVALKSLFVTMSMLFWAFRVSQDPSKPINPEAYEDKLISHPLPFHAKFEPRRSVKEIEQALAD</sequence>
<dbReference type="GO" id="GO:0020037">
    <property type="term" value="F:heme binding"/>
    <property type="evidence" value="ECO:0007669"/>
    <property type="project" value="InterPro"/>
</dbReference>
<dbReference type="GO" id="GO:0004497">
    <property type="term" value="F:monooxygenase activity"/>
    <property type="evidence" value="ECO:0007669"/>
    <property type="project" value="UniProtKB-KW"/>
</dbReference>
<dbReference type="Pfam" id="PF00067">
    <property type="entry name" value="p450"/>
    <property type="match status" value="1"/>
</dbReference>
<keyword evidence="8 10" id="KW-0503">Monooxygenase</keyword>
<dbReference type="OMA" id="VACQNMT"/>
<accession>A0A5M3N4A5</accession>
<evidence type="ECO:0000256" key="1">
    <source>
        <dbReference type="ARBA" id="ARBA00001971"/>
    </source>
</evidence>
<protein>
    <submittedName>
        <fullName evidence="11">Cytochrome P450</fullName>
    </submittedName>
</protein>
<dbReference type="SUPFAM" id="SSF48264">
    <property type="entry name" value="Cytochrome P450"/>
    <property type="match status" value="1"/>
</dbReference>